<evidence type="ECO:0000313" key="2">
    <source>
        <dbReference type="Proteomes" id="UP000243140"/>
    </source>
</evidence>
<keyword evidence="2" id="KW-1185">Reference proteome</keyword>
<evidence type="ECO:0000313" key="1">
    <source>
        <dbReference type="EMBL" id="ORA84747.1"/>
    </source>
</evidence>
<name>A0ABX3SYC4_MYCMA</name>
<dbReference type="RefSeq" id="WP_083009690.1">
    <property type="nucleotide sequence ID" value="NZ_CP060015.1"/>
</dbReference>
<dbReference type="SUPFAM" id="SSF47598">
    <property type="entry name" value="Ribbon-helix-helix"/>
    <property type="match status" value="1"/>
</dbReference>
<evidence type="ECO:0008006" key="3">
    <source>
        <dbReference type="Google" id="ProtNLM"/>
    </source>
</evidence>
<protein>
    <recommendedName>
        <fullName evidence="3">Ribbon-helix-helix protein CopG domain-containing protein</fullName>
    </recommendedName>
</protein>
<dbReference type="EMBL" id="MVHV01000003">
    <property type="protein sequence ID" value="ORA84747.1"/>
    <property type="molecule type" value="Genomic_DNA"/>
</dbReference>
<sequence>MNNELSNLLTEARELEAVDSSEYTTAYTTAPATHPNREKAQILTVRLTDDEMTRLRTAAAERGLPVSAVVRTAIAHELAPQPDDGTRALITALHDHNLAIVRTAK</sequence>
<dbReference type="InterPro" id="IPR010985">
    <property type="entry name" value="Ribbon_hlx_hlx"/>
</dbReference>
<accession>A0ABX3SYC4</accession>
<organism evidence="1 2">
    <name type="scientific">Mycobacterium malmoense</name>
    <dbReference type="NCBI Taxonomy" id="1780"/>
    <lineage>
        <taxon>Bacteria</taxon>
        <taxon>Bacillati</taxon>
        <taxon>Actinomycetota</taxon>
        <taxon>Actinomycetes</taxon>
        <taxon>Mycobacteriales</taxon>
        <taxon>Mycobacteriaceae</taxon>
        <taxon>Mycobacterium</taxon>
    </lineage>
</organism>
<gene>
    <name evidence="1" type="ORF">BST29_04045</name>
</gene>
<comment type="caution">
    <text evidence="1">The sequence shown here is derived from an EMBL/GenBank/DDBJ whole genome shotgun (WGS) entry which is preliminary data.</text>
</comment>
<reference evidence="1 2" key="1">
    <citation type="submission" date="2017-02" db="EMBL/GenBank/DDBJ databases">
        <title>The new phylogeny of genus Mycobacterium.</title>
        <authorList>
            <person name="Tortoli E."/>
            <person name="Trovato A."/>
            <person name="Cirillo D.M."/>
        </authorList>
    </citation>
    <scope>NUCLEOTIDE SEQUENCE [LARGE SCALE GENOMIC DNA]</scope>
    <source>
        <strain evidence="1 2">IP1130001</strain>
    </source>
</reference>
<proteinExistence type="predicted"/>
<dbReference type="Proteomes" id="UP000243140">
    <property type="component" value="Unassembled WGS sequence"/>
</dbReference>